<evidence type="ECO:0000313" key="6">
    <source>
        <dbReference type="Proteomes" id="UP000664495"/>
    </source>
</evidence>
<comment type="caution">
    <text evidence="5">The sequence shown here is derived from an EMBL/GenBank/DDBJ whole genome shotgun (WGS) entry which is preliminary data.</text>
</comment>
<dbReference type="Gene3D" id="1.10.10.60">
    <property type="entry name" value="Homeodomain-like"/>
    <property type="match status" value="2"/>
</dbReference>
<dbReference type="PANTHER" id="PTHR43280">
    <property type="entry name" value="ARAC-FAMILY TRANSCRIPTIONAL REGULATOR"/>
    <property type="match status" value="1"/>
</dbReference>
<proteinExistence type="predicted"/>
<dbReference type="PROSITE" id="PS01124">
    <property type="entry name" value="HTH_ARAC_FAMILY_2"/>
    <property type="match status" value="1"/>
</dbReference>
<keyword evidence="3" id="KW-0804">Transcription</keyword>
<dbReference type="RefSeq" id="WP_207107580.1">
    <property type="nucleotide sequence ID" value="NZ_JAFLVR010000012.1"/>
</dbReference>
<evidence type="ECO:0000256" key="2">
    <source>
        <dbReference type="ARBA" id="ARBA00023125"/>
    </source>
</evidence>
<protein>
    <submittedName>
        <fullName evidence="5">Helix-turn-helix domain-containing protein</fullName>
    </submittedName>
</protein>
<accession>A0ABS3HEA7</accession>
<dbReference type="SUPFAM" id="SSF51215">
    <property type="entry name" value="Regulatory protein AraC"/>
    <property type="match status" value="1"/>
</dbReference>
<dbReference type="InterPro" id="IPR009057">
    <property type="entry name" value="Homeodomain-like_sf"/>
</dbReference>
<dbReference type="SUPFAM" id="SSF46689">
    <property type="entry name" value="Homeodomain-like"/>
    <property type="match status" value="1"/>
</dbReference>
<dbReference type="InterPro" id="IPR003313">
    <property type="entry name" value="AraC-bd"/>
</dbReference>
<dbReference type="SMART" id="SM00342">
    <property type="entry name" value="HTH_ARAC"/>
    <property type="match status" value="1"/>
</dbReference>
<dbReference type="Gene3D" id="2.60.120.280">
    <property type="entry name" value="Regulatory protein AraC"/>
    <property type="match status" value="1"/>
</dbReference>
<keyword evidence="1" id="KW-0805">Transcription regulation</keyword>
<organism evidence="5 6">
    <name type="scientific">Candidatus Enterococcus murrayae</name>
    <dbReference type="NCBI Taxonomy" id="2815321"/>
    <lineage>
        <taxon>Bacteria</taxon>
        <taxon>Bacillati</taxon>
        <taxon>Bacillota</taxon>
        <taxon>Bacilli</taxon>
        <taxon>Lactobacillales</taxon>
        <taxon>Enterococcaceae</taxon>
        <taxon>Enterococcus</taxon>
    </lineage>
</organism>
<evidence type="ECO:0000256" key="3">
    <source>
        <dbReference type="ARBA" id="ARBA00023163"/>
    </source>
</evidence>
<dbReference type="InterPro" id="IPR018060">
    <property type="entry name" value="HTH_AraC"/>
</dbReference>
<dbReference type="InterPro" id="IPR018062">
    <property type="entry name" value="HTH_AraC-typ_CS"/>
</dbReference>
<dbReference type="EMBL" id="JAFLVR010000012">
    <property type="protein sequence ID" value="MBO0451798.1"/>
    <property type="molecule type" value="Genomic_DNA"/>
</dbReference>
<gene>
    <name evidence="5" type="ORF">JZO85_05920</name>
</gene>
<dbReference type="PROSITE" id="PS00041">
    <property type="entry name" value="HTH_ARAC_FAMILY_1"/>
    <property type="match status" value="1"/>
</dbReference>
<reference evidence="5 6" key="1">
    <citation type="submission" date="2021-03" db="EMBL/GenBank/DDBJ databases">
        <title>Enterococcal diversity collection.</title>
        <authorList>
            <person name="Gilmore M.S."/>
            <person name="Schwartzman J."/>
            <person name="Van Tyne D."/>
            <person name="Martin M."/>
            <person name="Earl A.M."/>
            <person name="Manson A.L."/>
            <person name="Straub T."/>
            <person name="Salamzade R."/>
            <person name="Saavedra J."/>
            <person name="Lebreton F."/>
            <person name="Prichula J."/>
            <person name="Schaufler K."/>
            <person name="Gaca A."/>
            <person name="Sgardioli B."/>
            <person name="Wagenaar J."/>
            <person name="Strong T."/>
        </authorList>
    </citation>
    <scope>NUCLEOTIDE SEQUENCE [LARGE SCALE GENOMIC DNA]</scope>
    <source>
        <strain evidence="5 6">MJM16</strain>
    </source>
</reference>
<dbReference type="Proteomes" id="UP000664495">
    <property type="component" value="Unassembled WGS sequence"/>
</dbReference>
<dbReference type="Pfam" id="PF02311">
    <property type="entry name" value="AraC_binding"/>
    <property type="match status" value="1"/>
</dbReference>
<evidence type="ECO:0000259" key="4">
    <source>
        <dbReference type="PROSITE" id="PS01124"/>
    </source>
</evidence>
<evidence type="ECO:0000256" key="1">
    <source>
        <dbReference type="ARBA" id="ARBA00023015"/>
    </source>
</evidence>
<sequence>MTYWENANHSWTSDSTRFILTPKQRTRELFYFVQEIGYFKAHQPYFTERENLPSYLMKFTLSGAGELHYQDAVYSLKAGDIFLIDCKKYQYYKTTSKEPWEMDWIHFSGGNSDSFYQEFIKNGSPVFHTDSENVRTNQVHLIVDKLLQLQKDPNAKTDFESSILVHELLNELILQKYQMDFSDSEIPVYLYAVKNYIDENFRRGVTLEELERQFHINKYQIVKDFSKYMGQPPVDYQISCKISYAKDLLRYSNLSIKEVSMEIGIDNFAYFSRLFKTKTDISPSKYRKTDSHAKQNE</sequence>
<dbReference type="InterPro" id="IPR037923">
    <property type="entry name" value="HTH-like"/>
</dbReference>
<keyword evidence="2" id="KW-0238">DNA-binding</keyword>
<dbReference type="Pfam" id="PF12833">
    <property type="entry name" value="HTH_18"/>
    <property type="match status" value="1"/>
</dbReference>
<dbReference type="PANTHER" id="PTHR43280:SF28">
    <property type="entry name" value="HTH-TYPE TRANSCRIPTIONAL ACTIVATOR RHAS"/>
    <property type="match status" value="1"/>
</dbReference>
<feature type="domain" description="HTH araC/xylS-type" evidence="4">
    <location>
        <begin position="191"/>
        <end position="289"/>
    </location>
</feature>
<name>A0ABS3HEA7_9ENTE</name>
<evidence type="ECO:0000313" key="5">
    <source>
        <dbReference type="EMBL" id="MBO0451798.1"/>
    </source>
</evidence>
<keyword evidence="6" id="KW-1185">Reference proteome</keyword>